<keyword evidence="4" id="KW-1185">Reference proteome</keyword>
<keyword evidence="1" id="KW-0732">Signal</keyword>
<dbReference type="RefSeq" id="WP_046498363.1">
    <property type="nucleotide sequence ID" value="NZ_CGIH01000032.1"/>
</dbReference>
<evidence type="ECO:0000313" key="4">
    <source>
        <dbReference type="Proteomes" id="UP000045545"/>
    </source>
</evidence>
<dbReference type="Gene3D" id="3.30.457.10">
    <property type="entry name" value="Copper amine oxidase-like, N-terminal domain"/>
    <property type="match status" value="1"/>
</dbReference>
<sequence length="436" mass="48872">MRKNLVIPLSMFLVLLLASPVWASVNLNVNGRAYEPVQPLQLEQGITKGSLDLVGRVLGADVSVKDQEIIINKAGHILTLKVGSTSARFDGQEMMMPVAPQVLDSKIMVPLRFIYELFGAEVKWQDQSRTVAVNFSETRQGLSVEEMLAKSSAAMEKYNSYKMKVAMDMQNEVVEANKPGDIQKMDMTMQMVVATQVNPMLIYGKTSATSATVNLPQENTAQAIPAESEILINDTGMYMTMPDQGWVKFDVPGLDMKALLEQTGSQDPLSSIKQMKDYGVMMSYGNDREKNGQPYWIINVTMGADSLNQFFSKAMKNLPLQEQPILKDVTQDVAQEITELMTDVFKNMQADIFYNVWIDQNNYQPTYMDLEAAMKMNMQVPADKNTKTEISMDMKQKANYEIYDLGADFAVPDVSSAIPMNDYIKQQTEAVNRQSN</sequence>
<evidence type="ECO:0000313" key="3">
    <source>
        <dbReference type="EMBL" id="CFX83874.1"/>
    </source>
</evidence>
<dbReference type="EMBL" id="CGIH01000032">
    <property type="protein sequence ID" value="CFX83874.1"/>
    <property type="molecule type" value="Genomic_DNA"/>
</dbReference>
<evidence type="ECO:0000256" key="1">
    <source>
        <dbReference type="SAM" id="SignalP"/>
    </source>
</evidence>
<feature type="signal peptide" evidence="1">
    <location>
        <begin position="1"/>
        <end position="23"/>
    </location>
</feature>
<feature type="domain" description="Copper amine oxidase-like N-terminal" evidence="2">
    <location>
        <begin position="29"/>
        <end position="132"/>
    </location>
</feature>
<dbReference type="STRING" id="690567.1986"/>
<dbReference type="AlphaFoldDB" id="A0A0E4GBE3"/>
<dbReference type="InterPro" id="IPR012854">
    <property type="entry name" value="Cu_amine_oxidase-like_N"/>
</dbReference>
<evidence type="ECO:0000259" key="2">
    <source>
        <dbReference type="Pfam" id="PF07833"/>
    </source>
</evidence>
<name>A0A0E4GBE3_9FIRM</name>
<gene>
    <name evidence="3" type="ORF">1986</name>
</gene>
<dbReference type="Proteomes" id="UP000045545">
    <property type="component" value="Unassembled WGS sequence"/>
</dbReference>
<feature type="chain" id="PRO_5002420497" evidence="1">
    <location>
        <begin position="24"/>
        <end position="436"/>
    </location>
</feature>
<proteinExistence type="predicted"/>
<dbReference type="Gene3D" id="2.50.20.20">
    <property type="match status" value="1"/>
</dbReference>
<protein>
    <submittedName>
        <fullName evidence="3">Copper amine oxidase-like, N-terminal</fullName>
    </submittedName>
</protein>
<dbReference type="InterPro" id="IPR046720">
    <property type="entry name" value="DUF6612"/>
</dbReference>
<accession>A0A0E4GBE3</accession>
<dbReference type="Pfam" id="PF07833">
    <property type="entry name" value="Cu_amine_oxidN1"/>
    <property type="match status" value="1"/>
</dbReference>
<reference evidence="3 4" key="1">
    <citation type="submission" date="2015-03" db="EMBL/GenBank/DDBJ databases">
        <authorList>
            <person name="Murphy D."/>
        </authorList>
    </citation>
    <scope>NUCLEOTIDE SEQUENCE [LARGE SCALE GENOMIC DNA]</scope>
    <source>
        <strain evidence="3 4">OL-4</strain>
    </source>
</reference>
<organism evidence="3 4">
    <name type="scientific">Syntrophomonas zehnderi OL-4</name>
    <dbReference type="NCBI Taxonomy" id="690567"/>
    <lineage>
        <taxon>Bacteria</taxon>
        <taxon>Bacillati</taxon>
        <taxon>Bacillota</taxon>
        <taxon>Clostridia</taxon>
        <taxon>Eubacteriales</taxon>
        <taxon>Syntrophomonadaceae</taxon>
        <taxon>Syntrophomonas</taxon>
    </lineage>
</organism>
<dbReference type="Pfam" id="PF20316">
    <property type="entry name" value="DUF6612"/>
    <property type="match status" value="1"/>
</dbReference>
<dbReference type="SUPFAM" id="SSF55383">
    <property type="entry name" value="Copper amine oxidase, domain N"/>
    <property type="match status" value="1"/>
</dbReference>
<dbReference type="InterPro" id="IPR036582">
    <property type="entry name" value="Mao_N_sf"/>
</dbReference>